<keyword evidence="3" id="KW-1185">Reference proteome</keyword>
<dbReference type="GO" id="GO:0016757">
    <property type="term" value="F:glycosyltransferase activity"/>
    <property type="evidence" value="ECO:0007669"/>
    <property type="project" value="UniProtKB-KW"/>
</dbReference>
<dbReference type="PANTHER" id="PTHR22916:SF3">
    <property type="entry name" value="UDP-GLCNAC:BETAGAL BETA-1,3-N-ACETYLGLUCOSAMINYLTRANSFERASE-LIKE PROTEIN 1"/>
    <property type="match status" value="1"/>
</dbReference>
<gene>
    <name evidence="2" type="ORF">ABS362_12220</name>
</gene>
<proteinExistence type="predicted"/>
<keyword evidence="2" id="KW-0328">Glycosyltransferase</keyword>
<protein>
    <submittedName>
        <fullName evidence="2">Glycosyltransferase family A protein</fullName>
        <ecNumber evidence="2">2.4.-.-</ecNumber>
    </submittedName>
</protein>
<dbReference type="InterPro" id="IPR001173">
    <property type="entry name" value="Glyco_trans_2-like"/>
</dbReference>
<evidence type="ECO:0000313" key="2">
    <source>
        <dbReference type="EMBL" id="MER2998314.1"/>
    </source>
</evidence>
<dbReference type="Gene3D" id="3.90.550.10">
    <property type="entry name" value="Spore Coat Polysaccharide Biosynthesis Protein SpsA, Chain A"/>
    <property type="match status" value="1"/>
</dbReference>
<dbReference type="Proteomes" id="UP001476807">
    <property type="component" value="Unassembled WGS sequence"/>
</dbReference>
<dbReference type="EC" id="2.4.-.-" evidence="2"/>
<dbReference type="InterPro" id="IPR029044">
    <property type="entry name" value="Nucleotide-diphossugar_trans"/>
</dbReference>
<sequence>MSTKLVSVVIPNFNNAIWLPACIESCLQQKSILEIIVVDDHSTDESWQVLASYKKMYPSLIKIYQNPDKGANYARNYGFEQTYGEFIQWLDSDDVLLNDKFSNQIAQLEAQGADIAYSDFRIDEYKKGGLINQTIKAYGPFEDFTEELLKDNWTCPNNYLVRRNIAVKLANGIGWNNNTKIGQDREYFTVAALLGAKFIYVEGCFAVYNRWSEGTISGMSFKRRLELNQIIEKRFKSMILESNFPEYKKKNYLRILNTHKLKACFYNPSIKVDDLFFLSEIRWDLIHYKMKVILPFVYFNQTLIFIFNKIRLCFR</sequence>
<reference evidence="2 3" key="1">
    <citation type="submission" date="2024-06" db="EMBL/GenBank/DDBJ databases">
        <title>Pontibacter populi HYL7-15.</title>
        <authorList>
            <person name="Kim M.K."/>
        </authorList>
    </citation>
    <scope>NUCLEOTIDE SEQUENCE [LARGE SCALE GENOMIC DNA]</scope>
    <source>
        <strain evidence="2 3">HYL7-15</strain>
    </source>
</reference>
<organism evidence="2 3">
    <name type="scientific">Pontibacter populi</name>
    <dbReference type="NCBI Taxonomy" id="890055"/>
    <lineage>
        <taxon>Bacteria</taxon>
        <taxon>Pseudomonadati</taxon>
        <taxon>Bacteroidota</taxon>
        <taxon>Cytophagia</taxon>
        <taxon>Cytophagales</taxon>
        <taxon>Hymenobacteraceae</taxon>
        <taxon>Pontibacter</taxon>
    </lineage>
</organism>
<dbReference type="PANTHER" id="PTHR22916">
    <property type="entry name" value="GLYCOSYLTRANSFERASE"/>
    <property type="match status" value="1"/>
</dbReference>
<evidence type="ECO:0000313" key="3">
    <source>
        <dbReference type="Proteomes" id="UP001476807"/>
    </source>
</evidence>
<accession>A0ABV1RV91</accession>
<dbReference type="Pfam" id="PF00535">
    <property type="entry name" value="Glycos_transf_2"/>
    <property type="match status" value="1"/>
</dbReference>
<dbReference type="SUPFAM" id="SSF53448">
    <property type="entry name" value="Nucleotide-diphospho-sugar transferases"/>
    <property type="match status" value="1"/>
</dbReference>
<comment type="caution">
    <text evidence="2">The sequence shown here is derived from an EMBL/GenBank/DDBJ whole genome shotgun (WGS) entry which is preliminary data.</text>
</comment>
<dbReference type="EMBL" id="JBEOKT010000010">
    <property type="protein sequence ID" value="MER2998314.1"/>
    <property type="molecule type" value="Genomic_DNA"/>
</dbReference>
<dbReference type="CDD" id="cd00761">
    <property type="entry name" value="Glyco_tranf_GTA_type"/>
    <property type="match status" value="1"/>
</dbReference>
<keyword evidence="2" id="KW-0808">Transferase</keyword>
<evidence type="ECO:0000259" key="1">
    <source>
        <dbReference type="Pfam" id="PF00535"/>
    </source>
</evidence>
<dbReference type="RefSeq" id="WP_350412764.1">
    <property type="nucleotide sequence ID" value="NZ_JBEOKT010000010.1"/>
</dbReference>
<name>A0ABV1RV91_9BACT</name>
<feature type="domain" description="Glycosyltransferase 2-like" evidence="1">
    <location>
        <begin position="7"/>
        <end position="134"/>
    </location>
</feature>